<keyword evidence="3 8" id="KW-0396">Initiation factor</keyword>
<dbReference type="FunFam" id="3.40.50.300:FF:000019">
    <property type="entry name" value="Translation initiation factor IF-2"/>
    <property type="match status" value="1"/>
</dbReference>
<dbReference type="GO" id="GO:0005525">
    <property type="term" value="F:GTP binding"/>
    <property type="evidence" value="ECO:0007669"/>
    <property type="project" value="UniProtKB-KW"/>
</dbReference>
<dbReference type="InterPro" id="IPR009000">
    <property type="entry name" value="Transl_B-barrel_sf"/>
</dbReference>
<dbReference type="RefSeq" id="WP_105093124.1">
    <property type="nucleotide sequence ID" value="NZ_PPDF01000012.1"/>
</dbReference>
<comment type="function">
    <text evidence="7 8 9">One of the essential components for the initiation of protein synthesis. Protects formylmethionyl-tRNA from spontaneous hydrolysis and promotes its binding to the 30S ribosomal subunits. Also involved in the hydrolysis of GTP during the formation of the 70S ribosomal complex.</text>
</comment>
<evidence type="ECO:0000256" key="10">
    <source>
        <dbReference type="SAM" id="MobiDB-lite"/>
    </source>
</evidence>
<protein>
    <recommendedName>
        <fullName evidence="2 8">Translation initiation factor IF-2</fullName>
    </recommendedName>
</protein>
<dbReference type="Gene3D" id="1.10.10.2480">
    <property type="match status" value="1"/>
</dbReference>
<feature type="binding site" evidence="8">
    <location>
        <begin position="434"/>
        <end position="437"/>
    </location>
    <ligand>
        <name>GTP</name>
        <dbReference type="ChEBI" id="CHEBI:37565"/>
    </ligand>
</feature>
<dbReference type="InterPro" id="IPR023115">
    <property type="entry name" value="TIF_IF2_dom3"/>
</dbReference>
<reference evidence="12 13" key="1">
    <citation type="submission" date="2018-01" db="EMBL/GenBank/DDBJ databases">
        <title>Draft genome sequences of clinical isolates and type strains of oral Veillonella including Veillonella infantum sp., nov.</title>
        <authorList>
            <person name="Mashima I."/>
            <person name="Liao Y.-C."/>
            <person name="Sabharwal A."/>
            <person name="Haase E.M."/>
            <person name="Nakazawa F."/>
            <person name="Scannapieco F.A."/>
        </authorList>
    </citation>
    <scope>NUCLEOTIDE SEQUENCE [LARGE SCALE GENOMIC DNA]</scope>
    <source>
        <strain evidence="12 13">Y6</strain>
    </source>
</reference>
<evidence type="ECO:0000256" key="5">
    <source>
        <dbReference type="ARBA" id="ARBA00022917"/>
    </source>
</evidence>
<sequence length="823" mass="90836">MSKKRVHEIAKEFGVESKQVISILQQHNFNVTKAVNTVDDAGYSVVKSQLGGKSNRADRKAAAAPANPRKHEKAVAPVKSVKTDKPAKEHSHKKEAKHDDKKHEDKKPHVRHVQINEPTKKQNNGPKQDGRNHQKQDRPNGQQQGHKNDAQQGQKNDKRQGNNGNAEGRNNNRNGRVDNRNNNDGNQQNGNDRRNKKNKKGNNRPQSLLSTSMQKKKNKVKHRNEQYLQHKAEEERKAQEAIATEIELSGPLTVKELAEKMGREVSEIIKKLMLLGVMASINQEVDVDTATIVAEEFGVTVTEVEPEEDPTDIIEIEDAPETLKPRPPVVTIMGHVDHGKTSLLDVIRQTNVTAGEAGGITQHIGAYQVRYNDNKITFLDTPGHEAFTAMRLRGAKSTDIAVLVVAADDGVMPQTIEAINHAKSADVPIIVAINKMDKPGANPDHVKQQLSEHGLLPEEWGGDVIMVPVSAKQKQGIDDLLENILLVAEVMELKANPNRKAYGVVIEAQLDKGRGAVCTVLVQKGSLRVGDTVLAGTAYGKVRAMTNERGEKVKVARPSMPVEILGFSEVPQAGEIINGMDDNEARAIAEKRIAKQRVQELQATHKVTLDDIFNQIQQGELKDLNIIIKADVQGSVEALRQSLEGIKNPEVRIVIVHAAVGAINESDIMLASASNAIVMGFNVRPDANVRRAAENEKVDLRTYRVIYDAINDVESAMRGMLAPQFKEVVVGRAEVRQVISTPKAIVAGSYVTEGRITNDSEVRLIRDGIVVFEGKVDSLRRFKDEVKEVKTSFECGISLEGYRDIKEGDIIEAYLMEEIAPQM</sequence>
<dbReference type="InterPro" id="IPR027417">
    <property type="entry name" value="P-loop_NTPase"/>
</dbReference>
<evidence type="ECO:0000256" key="7">
    <source>
        <dbReference type="ARBA" id="ARBA00025162"/>
    </source>
</evidence>
<comment type="caution">
    <text evidence="12">The sequence shown here is derived from an EMBL/GenBank/DDBJ whole genome shotgun (WGS) entry which is preliminary data.</text>
</comment>
<dbReference type="FunFam" id="2.40.30.10:FF:000008">
    <property type="entry name" value="Translation initiation factor IF-2"/>
    <property type="match status" value="1"/>
</dbReference>
<evidence type="ECO:0000313" key="12">
    <source>
        <dbReference type="EMBL" id="PQL24703.1"/>
    </source>
</evidence>
<dbReference type="PANTHER" id="PTHR43381:SF5">
    <property type="entry name" value="TR-TYPE G DOMAIN-CONTAINING PROTEIN"/>
    <property type="match status" value="1"/>
</dbReference>
<dbReference type="Proteomes" id="UP000238877">
    <property type="component" value="Unassembled WGS sequence"/>
</dbReference>
<keyword evidence="5 8" id="KW-0648">Protein biosynthesis</keyword>
<dbReference type="SUPFAM" id="SSF50447">
    <property type="entry name" value="Translation proteins"/>
    <property type="match status" value="2"/>
</dbReference>
<feature type="compositionally biased region" description="Low complexity" evidence="10">
    <location>
        <begin position="161"/>
        <end position="174"/>
    </location>
</feature>
<dbReference type="Pfam" id="PF04760">
    <property type="entry name" value="IF2_N"/>
    <property type="match status" value="2"/>
</dbReference>
<dbReference type="FunFam" id="2.40.30.10:FF:000007">
    <property type="entry name" value="Translation initiation factor IF-2"/>
    <property type="match status" value="1"/>
</dbReference>
<keyword evidence="8" id="KW-0963">Cytoplasm</keyword>
<evidence type="ECO:0000256" key="2">
    <source>
        <dbReference type="ARBA" id="ARBA00020675"/>
    </source>
</evidence>
<dbReference type="Gene3D" id="3.40.50.300">
    <property type="entry name" value="P-loop containing nucleotide triphosphate hydrolases"/>
    <property type="match status" value="1"/>
</dbReference>
<dbReference type="SUPFAM" id="SSF52156">
    <property type="entry name" value="Initiation factor IF2/eIF5b, domain 3"/>
    <property type="match status" value="1"/>
</dbReference>
<feature type="domain" description="Tr-type G" evidence="11">
    <location>
        <begin position="325"/>
        <end position="494"/>
    </location>
</feature>
<accession>A0A2S7ZN33</accession>
<dbReference type="InterPro" id="IPR044145">
    <property type="entry name" value="IF2_II"/>
</dbReference>
<name>A0A2S7ZN33_9FIRM</name>
<dbReference type="Pfam" id="PF11987">
    <property type="entry name" value="IF-2"/>
    <property type="match status" value="1"/>
</dbReference>
<evidence type="ECO:0000256" key="1">
    <source>
        <dbReference type="ARBA" id="ARBA00007733"/>
    </source>
</evidence>
<feature type="binding site" evidence="8">
    <location>
        <begin position="380"/>
        <end position="384"/>
    </location>
    <ligand>
        <name>GTP</name>
        <dbReference type="ChEBI" id="CHEBI:37565"/>
    </ligand>
</feature>
<evidence type="ECO:0000313" key="13">
    <source>
        <dbReference type="Proteomes" id="UP000238877"/>
    </source>
</evidence>
<dbReference type="FunFam" id="3.40.50.10050:FF:000001">
    <property type="entry name" value="Translation initiation factor IF-2"/>
    <property type="match status" value="1"/>
</dbReference>
<dbReference type="SUPFAM" id="SSF52540">
    <property type="entry name" value="P-loop containing nucleoside triphosphate hydrolases"/>
    <property type="match status" value="1"/>
</dbReference>
<dbReference type="GO" id="GO:0003924">
    <property type="term" value="F:GTPase activity"/>
    <property type="evidence" value="ECO:0007669"/>
    <property type="project" value="UniProtKB-UniRule"/>
</dbReference>
<dbReference type="PROSITE" id="PS51722">
    <property type="entry name" value="G_TR_2"/>
    <property type="match status" value="1"/>
</dbReference>
<proteinExistence type="inferred from homology"/>
<dbReference type="PANTHER" id="PTHR43381">
    <property type="entry name" value="TRANSLATION INITIATION FACTOR IF-2-RELATED"/>
    <property type="match status" value="1"/>
</dbReference>
<dbReference type="Pfam" id="PF00009">
    <property type="entry name" value="GTP_EFTU"/>
    <property type="match status" value="1"/>
</dbReference>
<dbReference type="EMBL" id="PPDF01000012">
    <property type="protein sequence ID" value="PQL24703.1"/>
    <property type="molecule type" value="Genomic_DNA"/>
</dbReference>
<dbReference type="InterPro" id="IPR000178">
    <property type="entry name" value="TF_IF2_bacterial-like"/>
</dbReference>
<evidence type="ECO:0000259" key="11">
    <source>
        <dbReference type="PROSITE" id="PS51722"/>
    </source>
</evidence>
<dbReference type="InterPro" id="IPR006847">
    <property type="entry name" value="IF2_N"/>
</dbReference>
<dbReference type="InterPro" id="IPR036925">
    <property type="entry name" value="TIF_IF2_dom3_sf"/>
</dbReference>
<dbReference type="InterPro" id="IPR015760">
    <property type="entry name" value="TIF_IF2"/>
</dbReference>
<dbReference type="Gene3D" id="3.40.50.10050">
    <property type="entry name" value="Translation initiation factor IF- 2, domain 3"/>
    <property type="match status" value="1"/>
</dbReference>
<keyword evidence="6 8" id="KW-0342">GTP-binding</keyword>
<dbReference type="CDD" id="cd03692">
    <property type="entry name" value="mtIF2_IVc"/>
    <property type="match status" value="1"/>
</dbReference>
<gene>
    <name evidence="8" type="primary">infB</name>
    <name evidence="12" type="ORF">VTHSUH11_06885</name>
</gene>
<dbReference type="NCBIfam" id="TIGR00487">
    <property type="entry name" value="IF-2"/>
    <property type="match status" value="1"/>
</dbReference>
<keyword evidence="4 8" id="KW-0547">Nucleotide-binding</keyword>
<evidence type="ECO:0000256" key="8">
    <source>
        <dbReference type="HAMAP-Rule" id="MF_00100"/>
    </source>
</evidence>
<evidence type="ECO:0000256" key="9">
    <source>
        <dbReference type="RuleBase" id="RU000644"/>
    </source>
</evidence>
<evidence type="ECO:0000256" key="4">
    <source>
        <dbReference type="ARBA" id="ARBA00022741"/>
    </source>
</evidence>
<dbReference type="NCBIfam" id="TIGR00231">
    <property type="entry name" value="small_GTP"/>
    <property type="match status" value="1"/>
</dbReference>
<dbReference type="CDD" id="cd03702">
    <property type="entry name" value="IF2_mtIF2_II"/>
    <property type="match status" value="1"/>
</dbReference>
<dbReference type="AlphaFoldDB" id="A0A2S7ZN33"/>
<dbReference type="HAMAP" id="MF_00100_B">
    <property type="entry name" value="IF_2_B"/>
    <property type="match status" value="1"/>
</dbReference>
<dbReference type="GO" id="GO:0005829">
    <property type="term" value="C:cytosol"/>
    <property type="evidence" value="ECO:0007669"/>
    <property type="project" value="TreeGrafter"/>
</dbReference>
<dbReference type="Gene3D" id="2.40.30.10">
    <property type="entry name" value="Translation factors"/>
    <property type="match status" value="2"/>
</dbReference>
<dbReference type="Pfam" id="PF22042">
    <property type="entry name" value="EF-G_D2"/>
    <property type="match status" value="1"/>
</dbReference>
<dbReference type="GO" id="GO:0003743">
    <property type="term" value="F:translation initiation factor activity"/>
    <property type="evidence" value="ECO:0007669"/>
    <property type="project" value="UniProtKB-UniRule"/>
</dbReference>
<comment type="subcellular location">
    <subcellularLocation>
        <location evidence="8">Cytoplasm</location>
    </subcellularLocation>
</comment>
<feature type="binding site" evidence="8">
    <location>
        <begin position="334"/>
        <end position="341"/>
    </location>
    <ligand>
        <name>GTP</name>
        <dbReference type="ChEBI" id="CHEBI:37565"/>
    </ligand>
</feature>
<comment type="similarity">
    <text evidence="1 8 9">Belongs to the TRAFAC class translation factor GTPase superfamily. Classic translation factor GTPase family. IF-2 subfamily.</text>
</comment>
<dbReference type="CDD" id="cd01887">
    <property type="entry name" value="IF2_eIF5B"/>
    <property type="match status" value="1"/>
</dbReference>
<dbReference type="InterPro" id="IPR005225">
    <property type="entry name" value="Small_GTP-bd"/>
</dbReference>
<dbReference type="InterPro" id="IPR000795">
    <property type="entry name" value="T_Tr_GTP-bd_dom"/>
</dbReference>
<dbReference type="STRING" id="1110546.GCA_001078375_00935"/>
<dbReference type="InterPro" id="IPR053905">
    <property type="entry name" value="EF-G-like_DII"/>
</dbReference>
<dbReference type="PROSITE" id="PS01176">
    <property type="entry name" value="IF2"/>
    <property type="match status" value="1"/>
</dbReference>
<feature type="compositionally biased region" description="Polar residues" evidence="10">
    <location>
        <begin position="139"/>
        <end position="154"/>
    </location>
</feature>
<feature type="region of interest" description="G-domain" evidence="8">
    <location>
        <begin position="328"/>
        <end position="476"/>
    </location>
</feature>
<organism evidence="12 13">
    <name type="scientific">Veillonella tobetsuensis</name>
    <dbReference type="NCBI Taxonomy" id="1110546"/>
    <lineage>
        <taxon>Bacteria</taxon>
        <taxon>Bacillati</taxon>
        <taxon>Bacillota</taxon>
        <taxon>Negativicutes</taxon>
        <taxon>Veillonellales</taxon>
        <taxon>Veillonellaceae</taxon>
        <taxon>Veillonella</taxon>
    </lineage>
</organism>
<feature type="region of interest" description="Disordered" evidence="10">
    <location>
        <begin position="49"/>
        <end position="223"/>
    </location>
</feature>
<feature type="compositionally biased region" description="Basic and acidic residues" evidence="10">
    <location>
        <begin position="128"/>
        <end position="138"/>
    </location>
</feature>
<feature type="compositionally biased region" description="Basic and acidic residues" evidence="10">
    <location>
        <begin position="96"/>
        <end position="107"/>
    </location>
</feature>
<evidence type="ECO:0000256" key="3">
    <source>
        <dbReference type="ARBA" id="ARBA00022540"/>
    </source>
</evidence>
<evidence type="ECO:0000256" key="6">
    <source>
        <dbReference type="ARBA" id="ARBA00023134"/>
    </source>
</evidence>